<keyword evidence="6 8" id="KW-0067">ATP-binding</keyword>
<evidence type="ECO:0000256" key="4">
    <source>
        <dbReference type="ARBA" id="ARBA00022741"/>
    </source>
</evidence>
<dbReference type="InterPro" id="IPR018094">
    <property type="entry name" value="Thymidylate_kinase"/>
</dbReference>
<evidence type="ECO:0000256" key="6">
    <source>
        <dbReference type="ARBA" id="ARBA00022840"/>
    </source>
</evidence>
<comment type="function">
    <text evidence="8">Phosphorylation of dTMP to form dTDP in both de novo and salvage pathways of dTTP synthesis.</text>
</comment>
<dbReference type="GO" id="GO:0005524">
    <property type="term" value="F:ATP binding"/>
    <property type="evidence" value="ECO:0007669"/>
    <property type="project" value="UniProtKB-UniRule"/>
</dbReference>
<dbReference type="GO" id="GO:0006233">
    <property type="term" value="P:dTDP biosynthetic process"/>
    <property type="evidence" value="ECO:0007669"/>
    <property type="project" value="InterPro"/>
</dbReference>
<accession>A0A0G4B6C2</accession>
<gene>
    <name evidence="8" type="primary">tmk</name>
    <name evidence="10" type="ORF">UT28_C0001G0782</name>
</gene>
<dbReference type="PANTHER" id="PTHR10344">
    <property type="entry name" value="THYMIDYLATE KINASE"/>
    <property type="match status" value="1"/>
</dbReference>
<keyword evidence="4 8" id="KW-0547">Nucleotide-binding</keyword>
<dbReference type="KEGG" id="bbgw:UT28_C0001G0782"/>
<dbReference type="Pfam" id="PF02223">
    <property type="entry name" value="Thymidylate_kin"/>
    <property type="match status" value="1"/>
</dbReference>
<evidence type="ECO:0000256" key="7">
    <source>
        <dbReference type="ARBA" id="ARBA00048743"/>
    </source>
</evidence>
<evidence type="ECO:0000256" key="3">
    <source>
        <dbReference type="ARBA" id="ARBA00022727"/>
    </source>
</evidence>
<comment type="catalytic activity">
    <reaction evidence="7 8">
        <text>dTMP + ATP = dTDP + ADP</text>
        <dbReference type="Rhea" id="RHEA:13517"/>
        <dbReference type="ChEBI" id="CHEBI:30616"/>
        <dbReference type="ChEBI" id="CHEBI:58369"/>
        <dbReference type="ChEBI" id="CHEBI:63528"/>
        <dbReference type="ChEBI" id="CHEBI:456216"/>
        <dbReference type="EC" id="2.7.4.9"/>
    </reaction>
</comment>
<dbReference type="GO" id="GO:0006235">
    <property type="term" value="P:dTTP biosynthetic process"/>
    <property type="evidence" value="ECO:0007669"/>
    <property type="project" value="UniProtKB-UniRule"/>
</dbReference>
<evidence type="ECO:0000256" key="5">
    <source>
        <dbReference type="ARBA" id="ARBA00022777"/>
    </source>
</evidence>
<dbReference type="GO" id="GO:0005829">
    <property type="term" value="C:cytosol"/>
    <property type="evidence" value="ECO:0007669"/>
    <property type="project" value="TreeGrafter"/>
</dbReference>
<dbReference type="HAMAP" id="MF_00165">
    <property type="entry name" value="Thymidylate_kinase"/>
    <property type="match status" value="1"/>
</dbReference>
<dbReference type="STRING" id="1618337.UT28_C0001G0782"/>
<dbReference type="AlphaFoldDB" id="A0A0G4B6C2"/>
<dbReference type="CDD" id="cd01672">
    <property type="entry name" value="TMPK"/>
    <property type="match status" value="1"/>
</dbReference>
<dbReference type="PATRIC" id="fig|1618337.4.peg.770"/>
<dbReference type="InterPro" id="IPR027417">
    <property type="entry name" value="P-loop_NTPase"/>
</dbReference>
<evidence type="ECO:0000313" key="11">
    <source>
        <dbReference type="Proteomes" id="UP000035648"/>
    </source>
</evidence>
<feature type="domain" description="Thymidylate kinase-like" evidence="9">
    <location>
        <begin position="8"/>
        <end position="179"/>
    </location>
</feature>
<dbReference type="Proteomes" id="UP000035648">
    <property type="component" value="Chromosome"/>
</dbReference>
<evidence type="ECO:0000313" key="10">
    <source>
        <dbReference type="EMBL" id="AKM82562.1"/>
    </source>
</evidence>
<comment type="similarity">
    <text evidence="1 8">Belongs to the thymidylate kinase family.</text>
</comment>
<sequence length="225" mass="26314">MKGKFIVIEGTDGSGKGTQVKLLIDHLKKKKKKVFLADFPRYETFFGKMVGRYLNGEFGDVKQASPYLVSLTYAMDRAGAKNDIEKHLKMGHHVIANRYTFSNMAHQSANLPPKERKKYIKWNEELEYVANGIPKEDLIVFLHVPTKFTQDLVDKKEKRNYTSKKRDIHEANKDHLFEAEKQYLWLSKHYSHVRRLNCINKKGELRTIEDIHQEIIALLQNEKLI</sequence>
<comment type="caution">
    <text evidence="8">Lacks conserved residue(s) required for the propagation of feature annotation.</text>
</comment>
<dbReference type="PANTHER" id="PTHR10344:SF4">
    <property type="entry name" value="UMP-CMP KINASE 2, MITOCHONDRIAL"/>
    <property type="match status" value="1"/>
</dbReference>
<organism evidence="10 11">
    <name type="scientific">Berkelbacteria bacterium GW2011_GWE1_39_12</name>
    <dbReference type="NCBI Taxonomy" id="1618337"/>
    <lineage>
        <taxon>Bacteria</taxon>
        <taxon>Candidatus Berkelbacteria</taxon>
    </lineage>
</organism>
<keyword evidence="5 8" id="KW-0418">Kinase</keyword>
<dbReference type="GO" id="GO:0004798">
    <property type="term" value="F:dTMP kinase activity"/>
    <property type="evidence" value="ECO:0007669"/>
    <property type="project" value="UniProtKB-UniRule"/>
</dbReference>
<keyword evidence="2 8" id="KW-0808">Transferase</keyword>
<dbReference type="EC" id="2.7.4.9" evidence="8"/>
<evidence type="ECO:0000256" key="1">
    <source>
        <dbReference type="ARBA" id="ARBA00009776"/>
    </source>
</evidence>
<evidence type="ECO:0000256" key="2">
    <source>
        <dbReference type="ARBA" id="ARBA00022679"/>
    </source>
</evidence>
<dbReference type="Gene3D" id="3.40.50.300">
    <property type="entry name" value="P-loop containing nucleotide triphosphate hydrolases"/>
    <property type="match status" value="1"/>
</dbReference>
<dbReference type="SUPFAM" id="SSF52540">
    <property type="entry name" value="P-loop containing nucleoside triphosphate hydrolases"/>
    <property type="match status" value="1"/>
</dbReference>
<dbReference type="GO" id="GO:0006227">
    <property type="term" value="P:dUDP biosynthetic process"/>
    <property type="evidence" value="ECO:0007669"/>
    <property type="project" value="TreeGrafter"/>
</dbReference>
<evidence type="ECO:0000256" key="8">
    <source>
        <dbReference type="HAMAP-Rule" id="MF_00165"/>
    </source>
</evidence>
<dbReference type="EMBL" id="CP011213">
    <property type="protein sequence ID" value="AKM82562.1"/>
    <property type="molecule type" value="Genomic_DNA"/>
</dbReference>
<dbReference type="InterPro" id="IPR039430">
    <property type="entry name" value="Thymidylate_kin-like_dom"/>
</dbReference>
<name>A0A0G4B6C2_9BACT</name>
<keyword evidence="3 8" id="KW-0545">Nucleotide biosynthesis</keyword>
<proteinExistence type="inferred from homology"/>
<reference evidence="10 11" key="1">
    <citation type="journal article" date="2015" name="Nature">
        <title>rRNA introns, odd ribosomes, and small enigmatic genomes across a large radiation of phyla.</title>
        <authorList>
            <person name="Brown C.T."/>
            <person name="Hug L.A."/>
            <person name="Thomas B.C."/>
            <person name="Sharon I."/>
            <person name="Castelle C.J."/>
            <person name="Singh A."/>
            <person name="Wilkins M.J."/>
            <person name="Williams K.H."/>
            <person name="Banfield J.F."/>
        </authorList>
    </citation>
    <scope>NUCLEOTIDE SEQUENCE [LARGE SCALE GENOMIC DNA]</scope>
</reference>
<protein>
    <recommendedName>
        <fullName evidence="8">Thymidylate kinase</fullName>
        <ecNumber evidence="8">2.7.4.9</ecNumber>
    </recommendedName>
    <alternativeName>
        <fullName evidence="8">dTMP kinase</fullName>
    </alternativeName>
</protein>
<evidence type="ECO:0000259" key="9">
    <source>
        <dbReference type="Pfam" id="PF02223"/>
    </source>
</evidence>